<proteinExistence type="predicted"/>
<sequence length="247" mass="27701">MDNDASDLSQMDCNSYSLGNEDQPEGANALFFGDTGALPLDTRRTMMHLLAGPFVSGKKHSKLWTALIRDERIIKSRLSEFFLDIVIDREQQVAFVKQFDSQGVEVPTLLRRSQLTFVDSVLILHLRRRLTAADAHGERAVVSESELIDHLSVYERAASTDRAGFIKRVKASVEKCKKNNILQLIRGSKDRFEVSPTLKLLFSAEEIVSLTKLYSDIAAAEGQPRQKCHIKQSEADYGAELGEEDDD</sequence>
<evidence type="ECO:0000313" key="3">
    <source>
        <dbReference type="Proteomes" id="UP000664277"/>
    </source>
</evidence>
<dbReference type="EMBL" id="JAFLCK010000002">
    <property type="protein sequence ID" value="MBN8659093.1"/>
    <property type="molecule type" value="Genomic_DNA"/>
</dbReference>
<evidence type="ECO:0000256" key="1">
    <source>
        <dbReference type="SAM" id="MobiDB-lite"/>
    </source>
</evidence>
<reference evidence="2" key="1">
    <citation type="submission" date="2021-02" db="EMBL/GenBank/DDBJ databases">
        <title>Genome-Resolved Metagenomics of a Microbial Community Performing Photosynthetic Biological Nutrient Removal.</title>
        <authorList>
            <person name="Mcdaniel E.A."/>
        </authorList>
    </citation>
    <scope>NUCLEOTIDE SEQUENCE</scope>
    <source>
        <strain evidence="2">UWPOB_OBS1</strain>
    </source>
</reference>
<evidence type="ECO:0000313" key="2">
    <source>
        <dbReference type="EMBL" id="MBN8659093.1"/>
    </source>
</evidence>
<dbReference type="Pfam" id="PF13835">
    <property type="entry name" value="DUF4194"/>
    <property type="match status" value="1"/>
</dbReference>
<name>A0A8J7PBX0_9BACT</name>
<dbReference type="InterPro" id="IPR025449">
    <property type="entry name" value="JetB"/>
</dbReference>
<dbReference type="AlphaFoldDB" id="A0A8J7PBX0"/>
<accession>A0A8J7PBX0</accession>
<dbReference type="Proteomes" id="UP000664277">
    <property type="component" value="Unassembled WGS sequence"/>
</dbReference>
<comment type="caution">
    <text evidence="2">The sequence shown here is derived from an EMBL/GenBank/DDBJ whole genome shotgun (WGS) entry which is preliminary data.</text>
</comment>
<gene>
    <name evidence="2" type="ORF">J0M35_01935</name>
</gene>
<organism evidence="2 3">
    <name type="scientific">Candidatus Obscuribacter phosphatis</name>
    <dbReference type="NCBI Taxonomy" id="1906157"/>
    <lineage>
        <taxon>Bacteria</taxon>
        <taxon>Bacillati</taxon>
        <taxon>Candidatus Melainabacteria</taxon>
        <taxon>Candidatus Obscuribacterales</taxon>
        <taxon>Candidatus Obscuribacteraceae</taxon>
        <taxon>Candidatus Obscuribacter</taxon>
    </lineage>
</organism>
<feature type="region of interest" description="Disordered" evidence="1">
    <location>
        <begin position="223"/>
        <end position="247"/>
    </location>
</feature>
<protein>
    <submittedName>
        <fullName evidence="2">DUF4194 domain-containing protein</fullName>
    </submittedName>
</protein>